<dbReference type="SUPFAM" id="SSF75011">
    <property type="entry name" value="3-carboxy-cis,cis-mucoante lactonizing enzyme"/>
    <property type="match status" value="1"/>
</dbReference>
<dbReference type="PANTHER" id="PTHR43620">
    <property type="entry name" value="GLYCEROPHOSPHORYL DIESTER PHOSPHODIESTERASE"/>
    <property type="match status" value="1"/>
</dbReference>
<keyword evidence="4" id="KW-0319">Glycerol metabolism</keyword>
<dbReference type="GO" id="GO:0006629">
    <property type="term" value="P:lipid metabolic process"/>
    <property type="evidence" value="ECO:0007669"/>
    <property type="project" value="InterPro"/>
</dbReference>
<accession>A0A6J4IM98</accession>
<evidence type="ECO:0000256" key="2">
    <source>
        <dbReference type="ARBA" id="ARBA00012247"/>
    </source>
</evidence>
<dbReference type="GO" id="GO:0008889">
    <property type="term" value="F:glycerophosphodiester phosphodiesterase activity"/>
    <property type="evidence" value="ECO:0007669"/>
    <property type="project" value="UniProtKB-EC"/>
</dbReference>
<dbReference type="InterPro" id="IPR027372">
    <property type="entry name" value="Phytase-like_dom"/>
</dbReference>
<dbReference type="Pfam" id="PF13449">
    <property type="entry name" value="Phytase-like"/>
    <property type="match status" value="1"/>
</dbReference>
<sequence>MARFDTLSGEAPLVIGHRGASAFRPEHTLEAYRLAIQLGADVVEPDVVPTKDGRLVARHENELSGTTDVSTRPEFADRQTTKTIDGTAVTGWFSEDFTLAEIKTLYAKERIPEIRPGNTAYDGLYRVPTIEEVVALVREEEPRTGREIGIIPETKHPVFFEYEGQFLGGGRIGMDTSQMLVDALKAVDFTDPDRVTIQSFELANLIELQKQIMPAAGVDLPLVQLLGGSYDIAFNLNPANAALGGDVDAYAEFDYPLRPASAANLDLNTPAALQAMAALYAEGIGPFKDYILPTVAQTPAVDGDGDGRAQIARRLTGETTQLVNDAHAAGLEVYPYTLRDEEAFQALRPDGTVRPPEEEYRQLIELGIDGFFTDSPSTGRILVNILSDEEAPPEPLELDFLGQAVTPFGTGFGGLQIGGLSALTYDAESDAFLALSDDRSPQARFFTVRLDLSDGVLSTGDQSFTGVQVLADANGQPFANGALDPEGLAITEDGSFYFSSEGDANALVAPLVGTLSAFGTQTGSLPVGGDYLPAANQASGIRNNLAFEALTLSPDGQRLFVGTENALYQDGPAADLYTGSPSRVVEYSTATGRQVAEYTYRTEPVQDAPSPAGAFANNGLVELLALDDRGTLLALERSFSTGVPGNDIRLFLARPDPAGADATGRVPLRKELVLDFDDLGITLDNVEGMTFGPELPDGRRTLVLVSDDNFSETQATQFLAFAVDGGTAIA</sequence>
<evidence type="ECO:0000313" key="8">
    <source>
        <dbReference type="EMBL" id="CAA9256834.1"/>
    </source>
</evidence>
<organism evidence="8">
    <name type="scientific">uncultured Acetobacteraceae bacterium</name>
    <dbReference type="NCBI Taxonomy" id="169975"/>
    <lineage>
        <taxon>Bacteria</taxon>
        <taxon>Pseudomonadati</taxon>
        <taxon>Pseudomonadota</taxon>
        <taxon>Alphaproteobacteria</taxon>
        <taxon>Acetobacterales</taxon>
        <taxon>Acetobacteraceae</taxon>
        <taxon>environmental samples</taxon>
    </lineage>
</organism>
<dbReference type="PROSITE" id="PS51704">
    <property type="entry name" value="GP_PDE"/>
    <property type="match status" value="1"/>
</dbReference>
<gene>
    <name evidence="8" type="ORF">AVDCRST_MAG04-2357</name>
</gene>
<evidence type="ECO:0000256" key="3">
    <source>
        <dbReference type="ARBA" id="ARBA00022729"/>
    </source>
</evidence>
<name>A0A6J4IM98_9PROT</name>
<feature type="domain" description="GP-PDE" evidence="7">
    <location>
        <begin position="12"/>
        <end position="383"/>
    </location>
</feature>
<reference evidence="8" key="1">
    <citation type="submission" date="2020-02" db="EMBL/GenBank/DDBJ databases">
        <authorList>
            <person name="Meier V. D."/>
        </authorList>
    </citation>
    <scope>NUCLEOTIDE SEQUENCE</scope>
    <source>
        <strain evidence="8">AVDCRST_MAG04</strain>
    </source>
</reference>
<dbReference type="EC" id="3.1.4.46" evidence="2"/>
<dbReference type="GO" id="GO:0042597">
    <property type="term" value="C:periplasmic space"/>
    <property type="evidence" value="ECO:0007669"/>
    <property type="project" value="TreeGrafter"/>
</dbReference>
<protein>
    <recommendedName>
        <fullName evidence="2">glycerophosphodiester phosphodiesterase</fullName>
        <ecNumber evidence="2">3.1.4.46</ecNumber>
    </recommendedName>
</protein>
<dbReference type="Gene3D" id="3.20.20.190">
    <property type="entry name" value="Phosphatidylinositol (PI) phosphodiesterase"/>
    <property type="match status" value="1"/>
</dbReference>
<comment type="catalytic activity">
    <reaction evidence="6">
        <text>a sn-glycero-3-phosphodiester + H2O = an alcohol + sn-glycerol 3-phosphate + H(+)</text>
        <dbReference type="Rhea" id="RHEA:12969"/>
        <dbReference type="ChEBI" id="CHEBI:15377"/>
        <dbReference type="ChEBI" id="CHEBI:15378"/>
        <dbReference type="ChEBI" id="CHEBI:30879"/>
        <dbReference type="ChEBI" id="CHEBI:57597"/>
        <dbReference type="ChEBI" id="CHEBI:83408"/>
        <dbReference type="EC" id="3.1.4.46"/>
    </reaction>
</comment>
<dbReference type="AlphaFoldDB" id="A0A6J4IM98"/>
<dbReference type="GO" id="GO:0006071">
    <property type="term" value="P:glycerol metabolic process"/>
    <property type="evidence" value="ECO:0007669"/>
    <property type="project" value="UniProtKB-KW"/>
</dbReference>
<dbReference type="SUPFAM" id="SSF51695">
    <property type="entry name" value="PLC-like phosphodiesterases"/>
    <property type="match status" value="1"/>
</dbReference>
<dbReference type="EMBL" id="CADCTL010000168">
    <property type="protein sequence ID" value="CAA9256834.1"/>
    <property type="molecule type" value="Genomic_DNA"/>
</dbReference>
<dbReference type="Pfam" id="PF03009">
    <property type="entry name" value="GDPD"/>
    <property type="match status" value="2"/>
</dbReference>
<keyword evidence="3" id="KW-0732">Signal</keyword>
<dbReference type="InterPro" id="IPR017946">
    <property type="entry name" value="PLC-like_Pdiesterase_TIM-brl"/>
</dbReference>
<evidence type="ECO:0000256" key="4">
    <source>
        <dbReference type="ARBA" id="ARBA00022798"/>
    </source>
</evidence>
<evidence type="ECO:0000256" key="6">
    <source>
        <dbReference type="ARBA" id="ARBA00047512"/>
    </source>
</evidence>
<proteinExistence type="inferred from homology"/>
<comment type="similarity">
    <text evidence="1">Belongs to the glycerophosphoryl diester phosphodiesterase family.</text>
</comment>
<dbReference type="InterPro" id="IPR030395">
    <property type="entry name" value="GP_PDE_dom"/>
</dbReference>
<evidence type="ECO:0000259" key="7">
    <source>
        <dbReference type="PROSITE" id="PS51704"/>
    </source>
</evidence>
<evidence type="ECO:0000256" key="1">
    <source>
        <dbReference type="ARBA" id="ARBA00007277"/>
    </source>
</evidence>
<dbReference type="PANTHER" id="PTHR43620:SF7">
    <property type="entry name" value="GLYCEROPHOSPHODIESTER PHOSPHODIESTERASE GDPD5-RELATED"/>
    <property type="match status" value="1"/>
</dbReference>
<evidence type="ECO:0000256" key="5">
    <source>
        <dbReference type="ARBA" id="ARBA00022801"/>
    </source>
</evidence>
<keyword evidence="5 8" id="KW-0378">Hydrolase</keyword>